<feature type="domain" description="Protein kinase" evidence="7">
    <location>
        <begin position="5"/>
        <end position="257"/>
    </location>
</feature>
<keyword evidence="8" id="KW-0723">Serine/threonine-protein kinase</keyword>
<accession>D0LIH9</accession>
<sequence>MGGRFKLGDILGGRQTGEVYQAEDDKSGRACVVKWVDPVVFPNRLVLQRTARELDKLARLDIPGVAKILGHGIHEDRLWIASERVSEAQSLLDIVFDDGPMAPKRAAALIIEIGKAVSEAAKAGVIHRDLAPKNVLLGAGGVIKLINFGVAMPATNKVAGVPEFVAPEIVEGKSVDQRANIYSLGALFYYLVAGRPPYMGEPEEVHQQHLSAEPEPPSLHVEGVSHAVDAVIARALARSSSRRFMTIRQFLNDVERLAAGEEPSAASALAEHLLPARGKGRNKPKKLAQTMLGGFQVAQEAAAAVEAENRSAAAAKGGDDDEAAALPESPALASEPGANPAGPTAVMGAATVEMPSAEPEDARDSSADDSDKDEASPGAAKSGTEADKDEGKDKAGSAASKSATEDDERARLHRDAGPTELMSSPRPKAKGSAENKAKEREARERATTSDELESMKSGRGAVIALIAVAVVLVVVLIVFAMR</sequence>
<proteinExistence type="predicted"/>
<dbReference type="InterPro" id="IPR011009">
    <property type="entry name" value="Kinase-like_dom_sf"/>
</dbReference>
<evidence type="ECO:0000256" key="1">
    <source>
        <dbReference type="ARBA" id="ARBA00022679"/>
    </source>
</evidence>
<dbReference type="InterPro" id="IPR000719">
    <property type="entry name" value="Prot_kinase_dom"/>
</dbReference>
<protein>
    <submittedName>
        <fullName evidence="8">Serine/threonine protein kinase</fullName>
    </submittedName>
</protein>
<dbReference type="PROSITE" id="PS00109">
    <property type="entry name" value="PROTEIN_KINASE_TYR"/>
    <property type="match status" value="1"/>
</dbReference>
<dbReference type="EMBL" id="CP001804">
    <property type="protein sequence ID" value="ACY18335.1"/>
    <property type="molecule type" value="Genomic_DNA"/>
</dbReference>
<dbReference type="KEGG" id="hoh:Hoch_5860"/>
<name>D0LIH9_HALO1</name>
<evidence type="ECO:0000256" key="5">
    <source>
        <dbReference type="SAM" id="MobiDB-lite"/>
    </source>
</evidence>
<reference evidence="8 9" key="1">
    <citation type="journal article" date="2010" name="Stand. Genomic Sci.">
        <title>Complete genome sequence of Haliangium ochraceum type strain (SMP-2).</title>
        <authorList>
            <consortium name="US DOE Joint Genome Institute (JGI-PGF)"/>
            <person name="Ivanova N."/>
            <person name="Daum C."/>
            <person name="Lang E."/>
            <person name="Abt B."/>
            <person name="Kopitz M."/>
            <person name="Saunders E."/>
            <person name="Lapidus A."/>
            <person name="Lucas S."/>
            <person name="Glavina Del Rio T."/>
            <person name="Nolan M."/>
            <person name="Tice H."/>
            <person name="Copeland A."/>
            <person name="Cheng J.F."/>
            <person name="Chen F."/>
            <person name="Bruce D."/>
            <person name="Goodwin L."/>
            <person name="Pitluck S."/>
            <person name="Mavromatis K."/>
            <person name="Pati A."/>
            <person name="Mikhailova N."/>
            <person name="Chen A."/>
            <person name="Palaniappan K."/>
            <person name="Land M."/>
            <person name="Hauser L."/>
            <person name="Chang Y.J."/>
            <person name="Jeffries C.D."/>
            <person name="Detter J.C."/>
            <person name="Brettin T."/>
            <person name="Rohde M."/>
            <person name="Goker M."/>
            <person name="Bristow J."/>
            <person name="Markowitz V."/>
            <person name="Eisen J.A."/>
            <person name="Hugenholtz P."/>
            <person name="Kyrpides N.C."/>
            <person name="Klenk H.P."/>
        </authorList>
    </citation>
    <scope>NUCLEOTIDE SEQUENCE [LARGE SCALE GENOMIC DNA]</scope>
    <source>
        <strain evidence="9">DSM 14365 / CIP 107738 / JCM 11303 / AJ 13395 / SMP-2</strain>
    </source>
</reference>
<keyword evidence="6" id="KW-0812">Transmembrane</keyword>
<dbReference type="eggNOG" id="COG0515">
    <property type="taxonomic scope" value="Bacteria"/>
</dbReference>
<dbReference type="Pfam" id="PF00069">
    <property type="entry name" value="Pkinase"/>
    <property type="match status" value="1"/>
</dbReference>
<dbReference type="AlphaFoldDB" id="D0LIH9"/>
<keyword evidence="2" id="KW-0547">Nucleotide-binding</keyword>
<keyword evidence="6" id="KW-0472">Membrane</keyword>
<dbReference type="PANTHER" id="PTHR43289">
    <property type="entry name" value="MITOGEN-ACTIVATED PROTEIN KINASE KINASE KINASE 20-RELATED"/>
    <property type="match status" value="1"/>
</dbReference>
<dbReference type="Proteomes" id="UP000001880">
    <property type="component" value="Chromosome"/>
</dbReference>
<dbReference type="GO" id="GO:0005524">
    <property type="term" value="F:ATP binding"/>
    <property type="evidence" value="ECO:0007669"/>
    <property type="project" value="UniProtKB-KW"/>
</dbReference>
<evidence type="ECO:0000256" key="3">
    <source>
        <dbReference type="ARBA" id="ARBA00022777"/>
    </source>
</evidence>
<feature type="compositionally biased region" description="Basic and acidic residues" evidence="5">
    <location>
        <begin position="431"/>
        <end position="453"/>
    </location>
</feature>
<dbReference type="Gene3D" id="1.10.510.10">
    <property type="entry name" value="Transferase(Phosphotransferase) domain 1"/>
    <property type="match status" value="1"/>
</dbReference>
<keyword evidence="4" id="KW-0067">ATP-binding</keyword>
<keyword evidence="9" id="KW-1185">Reference proteome</keyword>
<dbReference type="SUPFAM" id="SSF56112">
    <property type="entry name" value="Protein kinase-like (PK-like)"/>
    <property type="match status" value="1"/>
</dbReference>
<evidence type="ECO:0000256" key="2">
    <source>
        <dbReference type="ARBA" id="ARBA00022741"/>
    </source>
</evidence>
<evidence type="ECO:0000313" key="9">
    <source>
        <dbReference type="Proteomes" id="UP000001880"/>
    </source>
</evidence>
<feature type="transmembrane region" description="Helical" evidence="6">
    <location>
        <begin position="461"/>
        <end position="481"/>
    </location>
</feature>
<evidence type="ECO:0000313" key="8">
    <source>
        <dbReference type="EMBL" id="ACY18335.1"/>
    </source>
</evidence>
<dbReference type="PROSITE" id="PS50011">
    <property type="entry name" value="PROTEIN_KINASE_DOM"/>
    <property type="match status" value="1"/>
</dbReference>
<gene>
    <name evidence="8" type="ordered locus">Hoch_5860</name>
</gene>
<dbReference type="GO" id="GO:0004674">
    <property type="term" value="F:protein serine/threonine kinase activity"/>
    <property type="evidence" value="ECO:0007669"/>
    <property type="project" value="UniProtKB-KW"/>
</dbReference>
<evidence type="ECO:0000259" key="7">
    <source>
        <dbReference type="PROSITE" id="PS50011"/>
    </source>
</evidence>
<dbReference type="Gene3D" id="3.30.200.20">
    <property type="entry name" value="Phosphorylase Kinase, domain 1"/>
    <property type="match status" value="1"/>
</dbReference>
<dbReference type="SMART" id="SM00219">
    <property type="entry name" value="TyrKc"/>
    <property type="match status" value="1"/>
</dbReference>
<evidence type="ECO:0000256" key="4">
    <source>
        <dbReference type="ARBA" id="ARBA00022840"/>
    </source>
</evidence>
<keyword evidence="6" id="KW-1133">Transmembrane helix</keyword>
<keyword evidence="3 8" id="KW-0418">Kinase</keyword>
<organism evidence="8 9">
    <name type="scientific">Haliangium ochraceum (strain DSM 14365 / JCM 11303 / SMP-2)</name>
    <dbReference type="NCBI Taxonomy" id="502025"/>
    <lineage>
        <taxon>Bacteria</taxon>
        <taxon>Pseudomonadati</taxon>
        <taxon>Myxococcota</taxon>
        <taxon>Polyangia</taxon>
        <taxon>Haliangiales</taxon>
        <taxon>Kofleriaceae</taxon>
        <taxon>Haliangium</taxon>
    </lineage>
</organism>
<dbReference type="InterPro" id="IPR020635">
    <property type="entry name" value="Tyr_kinase_cat_dom"/>
</dbReference>
<feature type="region of interest" description="Disordered" evidence="5">
    <location>
        <begin position="354"/>
        <end position="453"/>
    </location>
</feature>
<dbReference type="InterPro" id="IPR008266">
    <property type="entry name" value="Tyr_kinase_AS"/>
</dbReference>
<dbReference type="CDD" id="cd14014">
    <property type="entry name" value="STKc_PknB_like"/>
    <property type="match status" value="1"/>
</dbReference>
<feature type="compositionally biased region" description="Basic and acidic residues" evidence="5">
    <location>
        <begin position="384"/>
        <end position="395"/>
    </location>
</feature>
<dbReference type="HOGENOM" id="CLU_565929_0_0_7"/>
<keyword evidence="1" id="KW-0808">Transferase</keyword>
<dbReference type="GO" id="GO:0004713">
    <property type="term" value="F:protein tyrosine kinase activity"/>
    <property type="evidence" value="ECO:0007669"/>
    <property type="project" value="InterPro"/>
</dbReference>
<evidence type="ECO:0000256" key="6">
    <source>
        <dbReference type="SAM" id="Phobius"/>
    </source>
</evidence>
<dbReference type="PANTHER" id="PTHR43289:SF6">
    <property type="entry name" value="SERINE_THREONINE-PROTEIN KINASE NEKL-3"/>
    <property type="match status" value="1"/>
</dbReference>
<dbReference type="STRING" id="502025.Hoch_5860"/>
<feature type="compositionally biased region" description="Basic and acidic residues" evidence="5">
    <location>
        <begin position="408"/>
        <end position="417"/>
    </location>
</feature>